<name>A0A4S5E7W9_9MICC</name>
<feature type="region of interest" description="Disordered" evidence="1">
    <location>
        <begin position="33"/>
        <end position="60"/>
    </location>
</feature>
<comment type="caution">
    <text evidence="3">The sequence shown here is derived from an EMBL/GenBank/DDBJ whole genome shotgun (WGS) entry which is preliminary data.</text>
</comment>
<feature type="transmembrane region" description="Helical" evidence="2">
    <location>
        <begin position="84"/>
        <end position="103"/>
    </location>
</feature>
<sequence>MDALWIVLALLASGALGSPVTILVLRLARSVDTAQRRRDEPPEPADQPQLDMPAPPPEPPTIEVSMVPPGVLRGGLVIGVLERLAVSVAILSGQPVAIAYVVAVKALGRYPELSQSPAASERFIIGTLASLLWAAGVTTIVRSYLLGVT</sequence>
<keyword evidence="2" id="KW-1133">Transmembrane helix</keyword>
<keyword evidence="2" id="KW-0472">Membrane</keyword>
<keyword evidence="4" id="KW-1185">Reference proteome</keyword>
<evidence type="ECO:0000313" key="3">
    <source>
        <dbReference type="EMBL" id="THJ67741.1"/>
    </source>
</evidence>
<dbReference type="Proteomes" id="UP000305233">
    <property type="component" value="Unassembled WGS sequence"/>
</dbReference>
<organism evidence="3 4">
    <name type="scientific">Arthrobacter echini</name>
    <dbReference type="NCBI Taxonomy" id="1529066"/>
    <lineage>
        <taxon>Bacteria</taxon>
        <taxon>Bacillati</taxon>
        <taxon>Actinomycetota</taxon>
        <taxon>Actinomycetes</taxon>
        <taxon>Micrococcales</taxon>
        <taxon>Micrococcaceae</taxon>
        <taxon>Arthrobacter</taxon>
    </lineage>
</organism>
<dbReference type="RefSeq" id="WP_136452939.1">
    <property type="nucleotide sequence ID" value="NZ_SSWH01000002.1"/>
</dbReference>
<reference evidence="3 4" key="1">
    <citation type="submission" date="2019-04" db="EMBL/GenBank/DDBJ databases">
        <authorList>
            <person name="Liu Q."/>
            <person name="Xin Y.-H."/>
        </authorList>
    </citation>
    <scope>NUCLEOTIDE SEQUENCE [LARGE SCALE GENOMIC DNA]</scope>
    <source>
        <strain evidence="3 4">AM23</strain>
    </source>
</reference>
<protein>
    <submittedName>
        <fullName evidence="3">Uncharacterized protein</fullName>
    </submittedName>
</protein>
<feature type="transmembrane region" description="Helical" evidence="2">
    <location>
        <begin position="123"/>
        <end position="145"/>
    </location>
</feature>
<evidence type="ECO:0000256" key="2">
    <source>
        <dbReference type="SAM" id="Phobius"/>
    </source>
</evidence>
<evidence type="ECO:0000256" key="1">
    <source>
        <dbReference type="SAM" id="MobiDB-lite"/>
    </source>
</evidence>
<keyword evidence="2" id="KW-0812">Transmembrane</keyword>
<dbReference type="EMBL" id="SSWH01000002">
    <property type="protein sequence ID" value="THJ67741.1"/>
    <property type="molecule type" value="Genomic_DNA"/>
</dbReference>
<dbReference type="AlphaFoldDB" id="A0A4S5E7W9"/>
<gene>
    <name evidence="3" type="ORF">E8P82_02575</name>
</gene>
<evidence type="ECO:0000313" key="4">
    <source>
        <dbReference type="Proteomes" id="UP000305233"/>
    </source>
</evidence>
<proteinExistence type="predicted"/>
<accession>A0A4S5E7W9</accession>
<dbReference type="OrthoDB" id="3388334at2"/>